<dbReference type="SUPFAM" id="SSF82549">
    <property type="entry name" value="DAK1/DegV-like"/>
    <property type="match status" value="1"/>
</dbReference>
<dbReference type="PANTHER" id="PTHR33434">
    <property type="entry name" value="DEGV DOMAIN-CONTAINING PROTEIN DR_1986-RELATED"/>
    <property type="match status" value="1"/>
</dbReference>
<keyword evidence="2" id="KW-0446">Lipid-binding</keyword>
<dbReference type="Pfam" id="PF02645">
    <property type="entry name" value="DegV"/>
    <property type="match status" value="1"/>
</dbReference>
<comment type="caution">
    <text evidence="3">The sequence shown here is derived from an EMBL/GenBank/DDBJ whole genome shotgun (WGS) entry which is preliminary data.</text>
</comment>
<dbReference type="Gene3D" id="2.20.28.50">
    <property type="entry name" value="degv family protein"/>
    <property type="match status" value="1"/>
</dbReference>
<dbReference type="InterPro" id="IPR003797">
    <property type="entry name" value="DegV"/>
</dbReference>
<reference evidence="3" key="1">
    <citation type="submission" date="2023-03" db="EMBL/GenBank/DDBJ databases">
        <authorList>
            <person name="Shen W."/>
            <person name="Cai J."/>
        </authorList>
    </citation>
    <scope>NUCLEOTIDE SEQUENCE</scope>
    <source>
        <strain evidence="3">B226-2</strain>
    </source>
</reference>
<dbReference type="InterPro" id="IPR050270">
    <property type="entry name" value="DegV_domain_contain"/>
</dbReference>
<dbReference type="AlphaFoldDB" id="A0AAW8TXX5"/>
<dbReference type="Proteomes" id="UP001256711">
    <property type="component" value="Unassembled WGS sequence"/>
</dbReference>
<accession>A0AAW8TXX5</accession>
<dbReference type="Gene3D" id="3.30.1180.10">
    <property type="match status" value="1"/>
</dbReference>
<gene>
    <name evidence="3" type="ORF">P7H43_08650</name>
</gene>
<protein>
    <submittedName>
        <fullName evidence="3">DegV family protein</fullName>
    </submittedName>
</protein>
<name>A0AAW8TXX5_9ENTE</name>
<organism evidence="3 4">
    <name type="scientific">Enterococcus asini</name>
    <dbReference type="NCBI Taxonomy" id="57732"/>
    <lineage>
        <taxon>Bacteria</taxon>
        <taxon>Bacillati</taxon>
        <taxon>Bacillota</taxon>
        <taxon>Bacilli</taxon>
        <taxon>Lactobacillales</taxon>
        <taxon>Enterococcaceae</taxon>
        <taxon>Enterococcus</taxon>
    </lineage>
</organism>
<dbReference type="NCBIfam" id="TIGR00762">
    <property type="entry name" value="DegV"/>
    <property type="match status" value="1"/>
</dbReference>
<evidence type="ECO:0000256" key="2">
    <source>
        <dbReference type="ARBA" id="ARBA00023121"/>
    </source>
</evidence>
<evidence type="ECO:0000313" key="4">
    <source>
        <dbReference type="Proteomes" id="UP001256711"/>
    </source>
</evidence>
<proteinExistence type="predicted"/>
<dbReference type="PROSITE" id="PS51482">
    <property type="entry name" value="DEGV"/>
    <property type="match status" value="1"/>
</dbReference>
<dbReference type="EMBL" id="JARQBJ010000003">
    <property type="protein sequence ID" value="MDT2810554.1"/>
    <property type="molecule type" value="Genomic_DNA"/>
</dbReference>
<dbReference type="Gene3D" id="3.40.50.10440">
    <property type="entry name" value="Dihydroxyacetone kinase, domain 1"/>
    <property type="match status" value="1"/>
</dbReference>
<dbReference type="GO" id="GO:0008289">
    <property type="term" value="F:lipid binding"/>
    <property type="evidence" value="ECO:0007669"/>
    <property type="project" value="UniProtKB-KW"/>
</dbReference>
<evidence type="ECO:0000313" key="3">
    <source>
        <dbReference type="EMBL" id="MDT2810554.1"/>
    </source>
</evidence>
<evidence type="ECO:0000256" key="1">
    <source>
        <dbReference type="ARBA" id="ARBA00003238"/>
    </source>
</evidence>
<dbReference type="RefSeq" id="WP_270598558.1">
    <property type="nucleotide sequence ID" value="NZ_JAQESC010000010.1"/>
</dbReference>
<comment type="function">
    <text evidence="1">May bind long-chain fatty acids, such as palmitate, and may play a role in lipid transport or fatty acid metabolism.</text>
</comment>
<dbReference type="InterPro" id="IPR043168">
    <property type="entry name" value="DegV_C"/>
</dbReference>
<sequence>MYQIVTDSCCDVPYQLLAEKDVAFIPMIVNINGQEYFDDLGKSFDYEQFLQSLRDKQQPTTSQINVGRYIEFFTPYCEKGEAILYLCFTSGMSGSYNSALQAVDILKEDYPEANIQVVDTLAASMGEGFIVLEAAKRKQAGASMEEVITWVNEHKMNLQSWVTVDDLSHLYRGGRLSRSQAAMGGLLNIKPIIHVDAKGTLQNVGKVRGRNKALQKVVDETVDHLVSKENQTVYVAYSGDLEAAEKVMGLLKEKIDIQDSGIFPLGPTIASHTGLGCIAIFTFGQERVD</sequence>
<dbReference type="PANTHER" id="PTHR33434:SF3">
    <property type="entry name" value="DEGV DOMAIN-CONTAINING PROTEIN YITS"/>
    <property type="match status" value="1"/>
</dbReference>